<dbReference type="SMART" id="SM00267">
    <property type="entry name" value="GGDEF"/>
    <property type="match status" value="1"/>
</dbReference>
<feature type="domain" description="PAS" evidence="1">
    <location>
        <begin position="366"/>
        <end position="410"/>
    </location>
</feature>
<dbReference type="InterPro" id="IPR000014">
    <property type="entry name" value="PAS"/>
</dbReference>
<feature type="domain" description="EAL" evidence="3">
    <location>
        <begin position="669"/>
        <end position="919"/>
    </location>
</feature>
<dbReference type="Pfam" id="PF08448">
    <property type="entry name" value="PAS_4"/>
    <property type="match status" value="1"/>
</dbReference>
<dbReference type="PANTHER" id="PTHR44757">
    <property type="entry name" value="DIGUANYLATE CYCLASE DGCP"/>
    <property type="match status" value="1"/>
</dbReference>
<dbReference type="Gene3D" id="2.10.70.100">
    <property type="match status" value="1"/>
</dbReference>
<dbReference type="NCBIfam" id="TIGR00254">
    <property type="entry name" value="GGDEF"/>
    <property type="match status" value="1"/>
</dbReference>
<evidence type="ECO:0000259" key="2">
    <source>
        <dbReference type="PROSITE" id="PS50113"/>
    </source>
</evidence>
<dbReference type="InterPro" id="IPR000160">
    <property type="entry name" value="GGDEF_dom"/>
</dbReference>
<dbReference type="InterPro" id="IPR013767">
    <property type="entry name" value="PAS_fold"/>
</dbReference>
<dbReference type="PROSITE" id="PS50112">
    <property type="entry name" value="PAS"/>
    <property type="match status" value="2"/>
</dbReference>
<evidence type="ECO:0000313" key="5">
    <source>
        <dbReference type="EMBL" id="KHF44443.1"/>
    </source>
</evidence>
<evidence type="ECO:0000259" key="3">
    <source>
        <dbReference type="PROSITE" id="PS50883"/>
    </source>
</evidence>
<name>A0A837D9D8_9PSEU</name>
<feature type="domain" description="GGDEF" evidence="4">
    <location>
        <begin position="526"/>
        <end position="660"/>
    </location>
</feature>
<dbReference type="SUPFAM" id="SSF55785">
    <property type="entry name" value="PYP-like sensor domain (PAS domain)"/>
    <property type="match status" value="4"/>
</dbReference>
<dbReference type="Pfam" id="PF00563">
    <property type="entry name" value="EAL"/>
    <property type="match status" value="1"/>
</dbReference>
<dbReference type="CDD" id="cd01949">
    <property type="entry name" value="GGDEF"/>
    <property type="match status" value="1"/>
</dbReference>
<dbReference type="CDD" id="cd01948">
    <property type="entry name" value="EAL"/>
    <property type="match status" value="1"/>
</dbReference>
<sequence>MEAHIHGELSTWASCDREDITDLALAASTASAWSVDLLDYDVTWSPRLAEILGVDTQNADAVRQRLLDLLEPLTVAARNYPVWHNFDLEQCHTTPGGETRWTRFLARAQGNAATGKVERLVGIATDVTERFNNTRELDDLADRYRLLVELSPEGICVHQDGKLVYINPAAARFVKAASPTQLLGRPITDFVRPAAVPELLRRISSLREPGEATEPTEVRLRTLDGGSLCIESVSVRITWRGKPAYQVIMRDITAQKAAQAALRYQAALVRHASDAIIATTSDGMVTSWNPAAETVYGHSEDQALGRPVSELVGVTLDPATIVAEGGVVEAEHRKADGSALTVRVSASPMDDGYVLMCADETARRTVERRYRTVVTALDEGVVVIDENELVGSANPAAGRILGLPVEAMIGCSPALFPLYDESGARVPPSEYPSALTRRTGHASHGRVLRARRPDGQWVWLSMSCRPLDSDKTPPHEVVVSFTDITERRAIGERLEHDATHDPLTNLANRTLILQRMEEMLRRSGGRPVCVLFIDLDKFKVINDSLGHGIGDEVLRIAGERLKNCVRQGDLVGRLGGDEFAIVASDMAHDSQIQALIGRIRRALTEPVVVEGRRLRIDASIGVVTTHADDERSAEDLLRDADVAMYQAKTRGRGRYEFFDVELRERVQRQLRLEQDLRESVRGGQLWVAYQPVVDLRTQQRVAVEGLLRWDHPVHGRISPGEFIPLAEESDLINLIGGHMLRTATRELASRRRHSGVRTQLAVNVSARQLDDGSVVSAVNEALRATGLPPGELCLEITESALMQEPEAAADVLTALRDLGVRLAIDDFGTGYSSLAQLWKLPLDTLKIDRSFVAGLDGPNHPDAEAIIKGIITMAHSMGLTVVAEGTENERQIAILRELGCDQAQGFHLGKPAPAHEVFG</sequence>
<dbReference type="SUPFAM" id="SSF55073">
    <property type="entry name" value="Nucleotide cyclase"/>
    <property type="match status" value="1"/>
</dbReference>
<reference evidence="5 6" key="1">
    <citation type="submission" date="2014-10" db="EMBL/GenBank/DDBJ databases">
        <title>Genome sequence of Micropolyspora internatus JCM3315.</title>
        <authorList>
            <person name="Shin S.-K."/>
            <person name="Yi H."/>
        </authorList>
    </citation>
    <scope>NUCLEOTIDE SEQUENCE [LARGE SCALE GENOMIC DNA]</scope>
    <source>
        <strain evidence="5 6">JCM 3315</strain>
    </source>
</reference>
<dbReference type="PROSITE" id="PS50113">
    <property type="entry name" value="PAC"/>
    <property type="match status" value="1"/>
</dbReference>
<dbReference type="GO" id="GO:0016301">
    <property type="term" value="F:kinase activity"/>
    <property type="evidence" value="ECO:0007669"/>
    <property type="project" value="UniProtKB-KW"/>
</dbReference>
<proteinExistence type="predicted"/>
<dbReference type="Pfam" id="PF13426">
    <property type="entry name" value="PAS_9"/>
    <property type="match status" value="1"/>
</dbReference>
<keyword evidence="5" id="KW-0418">Kinase</keyword>
<dbReference type="FunFam" id="3.30.70.270:FF:000001">
    <property type="entry name" value="Diguanylate cyclase domain protein"/>
    <property type="match status" value="1"/>
</dbReference>
<dbReference type="InterPro" id="IPR029787">
    <property type="entry name" value="Nucleotide_cyclase"/>
</dbReference>
<dbReference type="InterPro" id="IPR035919">
    <property type="entry name" value="EAL_sf"/>
</dbReference>
<dbReference type="Gene3D" id="3.30.450.20">
    <property type="entry name" value="PAS domain"/>
    <property type="match status" value="4"/>
</dbReference>
<dbReference type="OrthoDB" id="23692at2"/>
<dbReference type="GO" id="GO:0006355">
    <property type="term" value="P:regulation of DNA-templated transcription"/>
    <property type="evidence" value="ECO:0007669"/>
    <property type="project" value="InterPro"/>
</dbReference>
<dbReference type="Gene3D" id="3.20.20.450">
    <property type="entry name" value="EAL domain"/>
    <property type="match status" value="1"/>
</dbReference>
<dbReference type="InterPro" id="IPR013656">
    <property type="entry name" value="PAS_4"/>
</dbReference>
<dbReference type="SMART" id="SM00091">
    <property type="entry name" value="PAS"/>
    <property type="match status" value="4"/>
</dbReference>
<dbReference type="NCBIfam" id="TIGR00229">
    <property type="entry name" value="sensory_box"/>
    <property type="match status" value="3"/>
</dbReference>
<dbReference type="Pfam" id="PF00990">
    <property type="entry name" value="GGDEF"/>
    <property type="match status" value="1"/>
</dbReference>
<comment type="caution">
    <text evidence="5">The sequence shown here is derived from an EMBL/GenBank/DDBJ whole genome shotgun (WGS) entry which is preliminary data.</text>
</comment>
<dbReference type="RefSeq" id="WP_037309287.1">
    <property type="nucleotide sequence ID" value="NZ_DAHVQW010000109.1"/>
</dbReference>
<evidence type="ECO:0000313" key="6">
    <source>
        <dbReference type="Proteomes" id="UP000030848"/>
    </source>
</evidence>
<dbReference type="InterPro" id="IPR043128">
    <property type="entry name" value="Rev_trsase/Diguanyl_cyclase"/>
</dbReference>
<gene>
    <name evidence="5" type="ORF">MINT15_13250</name>
</gene>
<protein>
    <submittedName>
        <fullName evidence="5">Histidine kinase</fullName>
    </submittedName>
</protein>
<dbReference type="InterPro" id="IPR001633">
    <property type="entry name" value="EAL_dom"/>
</dbReference>
<dbReference type="CDD" id="cd00130">
    <property type="entry name" value="PAS"/>
    <property type="match status" value="3"/>
</dbReference>
<dbReference type="AlphaFoldDB" id="A0A837D9D8"/>
<accession>A0A837D9D8</accession>
<dbReference type="SMART" id="SM00052">
    <property type="entry name" value="EAL"/>
    <property type="match status" value="1"/>
</dbReference>
<dbReference type="SMART" id="SM00086">
    <property type="entry name" value="PAC"/>
    <property type="match status" value="4"/>
</dbReference>
<dbReference type="PANTHER" id="PTHR44757:SF2">
    <property type="entry name" value="BIOFILM ARCHITECTURE MAINTENANCE PROTEIN MBAA"/>
    <property type="match status" value="1"/>
</dbReference>
<feature type="domain" description="PAC" evidence="2">
    <location>
        <begin position="441"/>
        <end position="496"/>
    </location>
</feature>
<dbReference type="SUPFAM" id="SSF141868">
    <property type="entry name" value="EAL domain-like"/>
    <property type="match status" value="1"/>
</dbReference>
<dbReference type="PROSITE" id="PS50883">
    <property type="entry name" value="EAL"/>
    <property type="match status" value="1"/>
</dbReference>
<evidence type="ECO:0000259" key="4">
    <source>
        <dbReference type="PROSITE" id="PS50887"/>
    </source>
</evidence>
<dbReference type="InterPro" id="IPR052155">
    <property type="entry name" value="Biofilm_reg_signaling"/>
</dbReference>
<dbReference type="InterPro" id="IPR000700">
    <property type="entry name" value="PAS-assoc_C"/>
</dbReference>
<dbReference type="InterPro" id="IPR035965">
    <property type="entry name" value="PAS-like_dom_sf"/>
</dbReference>
<keyword evidence="5" id="KW-0808">Transferase</keyword>
<organism evidence="5 6">
    <name type="scientific">Saccharomonospora viridis</name>
    <dbReference type="NCBI Taxonomy" id="1852"/>
    <lineage>
        <taxon>Bacteria</taxon>
        <taxon>Bacillati</taxon>
        <taxon>Actinomycetota</taxon>
        <taxon>Actinomycetes</taxon>
        <taxon>Pseudonocardiales</taxon>
        <taxon>Pseudonocardiaceae</taxon>
        <taxon>Saccharomonospora</taxon>
    </lineage>
</organism>
<dbReference type="PROSITE" id="PS50887">
    <property type="entry name" value="GGDEF"/>
    <property type="match status" value="1"/>
</dbReference>
<feature type="domain" description="PAS" evidence="1">
    <location>
        <begin position="261"/>
        <end position="312"/>
    </location>
</feature>
<dbReference type="Proteomes" id="UP000030848">
    <property type="component" value="Unassembled WGS sequence"/>
</dbReference>
<evidence type="ECO:0000259" key="1">
    <source>
        <dbReference type="PROSITE" id="PS50112"/>
    </source>
</evidence>
<dbReference type="EMBL" id="JRZE01000003">
    <property type="protein sequence ID" value="KHF44443.1"/>
    <property type="molecule type" value="Genomic_DNA"/>
</dbReference>
<dbReference type="InterPro" id="IPR001610">
    <property type="entry name" value="PAC"/>
</dbReference>
<dbReference type="Gene3D" id="3.30.70.270">
    <property type="match status" value="1"/>
</dbReference>
<dbReference type="Pfam" id="PF00989">
    <property type="entry name" value="PAS"/>
    <property type="match status" value="1"/>
</dbReference>